<reference evidence="2 3" key="1">
    <citation type="submission" date="2012-02" db="EMBL/GenBank/DDBJ databases">
        <title>Complete genome sequence of Actinoplanes missouriensis 431 (= NBRC 102363).</title>
        <authorList>
            <person name="Ohnishi Y."/>
            <person name="Ishikawa J."/>
            <person name="Sekine M."/>
            <person name="Hosoyama A."/>
            <person name="Harada T."/>
            <person name="Narita H."/>
            <person name="Hata T."/>
            <person name="Konno Y."/>
            <person name="Tutikane K."/>
            <person name="Fujita N."/>
            <person name="Horinouchi S."/>
            <person name="Hayakawa M."/>
        </authorList>
    </citation>
    <scope>NUCLEOTIDE SEQUENCE [LARGE SCALE GENOMIC DNA]</scope>
    <source>
        <strain evidence="3">ATCC 14538 / DSM 43046 / CBS 188.64 / JCM 3121 / NBRC 102363 / NCIMB 12654 / NRRL B-3342 / UNCC 431</strain>
    </source>
</reference>
<feature type="domain" description="AB hydrolase-1" evidence="1">
    <location>
        <begin position="41"/>
        <end position="291"/>
    </location>
</feature>
<dbReference type="STRING" id="512565.AMIS_23540"/>
<gene>
    <name evidence="2" type="ordered locus">AMIS_23540</name>
</gene>
<keyword evidence="3" id="KW-1185">Reference proteome</keyword>
<dbReference type="PANTHER" id="PTHR43433">
    <property type="entry name" value="HYDROLASE, ALPHA/BETA FOLD FAMILY PROTEIN"/>
    <property type="match status" value="1"/>
</dbReference>
<name>I0H3I7_ACTM4</name>
<dbReference type="PATRIC" id="fig|512565.3.peg.2351"/>
<dbReference type="SUPFAM" id="SSF53474">
    <property type="entry name" value="alpha/beta-Hydrolases"/>
    <property type="match status" value="1"/>
</dbReference>
<dbReference type="HOGENOM" id="CLU_020336_49_0_11"/>
<dbReference type="InterPro" id="IPR029058">
    <property type="entry name" value="AB_hydrolase_fold"/>
</dbReference>
<dbReference type="AlphaFoldDB" id="I0H3I7"/>
<evidence type="ECO:0000313" key="2">
    <source>
        <dbReference type="EMBL" id="BAL87574.1"/>
    </source>
</evidence>
<accession>I0H3I7</accession>
<dbReference type="InterPro" id="IPR050471">
    <property type="entry name" value="AB_hydrolase"/>
</dbReference>
<dbReference type="PRINTS" id="PR00111">
    <property type="entry name" value="ABHYDROLASE"/>
</dbReference>
<evidence type="ECO:0000313" key="3">
    <source>
        <dbReference type="Proteomes" id="UP000007882"/>
    </source>
</evidence>
<proteinExistence type="predicted"/>
<protein>
    <recommendedName>
        <fullName evidence="1">AB hydrolase-1 domain-containing protein</fullName>
    </recommendedName>
</protein>
<dbReference type="InterPro" id="IPR000073">
    <property type="entry name" value="AB_hydrolase_1"/>
</dbReference>
<dbReference type="Pfam" id="PF00561">
    <property type="entry name" value="Abhydrolase_1"/>
    <property type="match status" value="1"/>
</dbReference>
<dbReference type="KEGG" id="ams:AMIS_23540"/>
<sequence>MERGSSAGHSGMRKALVTRFEVGVGDRVLAVQVAGAGDGRPVFLLHGTPGSGSGPRPRSSVLYRQGIRLISYDRPGYGGSTRLPNRRVVDAASDVRAIADGLDLKRFAVVGRSGGGPHALACAAVLPHRVERAAVLVGLAPWDAADLNWYEGMADENASKHVAADRGTAEAMHELRALAEQTAADPKSLIEALRTQMSGPDLRFMQSVHYRRLLTKSYADALRDGPYGWLDDILAFRRDWGFALDTIVPPVRLWHGAHDTFSPASHSRWLAQRIPRSEVHVQHDAAHFGAMEVLPRILKWLAA</sequence>
<dbReference type="PANTHER" id="PTHR43433:SF10">
    <property type="entry name" value="AB HYDROLASE-1 DOMAIN-CONTAINING PROTEIN"/>
    <property type="match status" value="1"/>
</dbReference>
<evidence type="ECO:0000259" key="1">
    <source>
        <dbReference type="Pfam" id="PF00561"/>
    </source>
</evidence>
<dbReference type="EMBL" id="AP012319">
    <property type="protein sequence ID" value="BAL87574.1"/>
    <property type="molecule type" value="Genomic_DNA"/>
</dbReference>
<dbReference type="eggNOG" id="COG0596">
    <property type="taxonomic scope" value="Bacteria"/>
</dbReference>
<dbReference type="Proteomes" id="UP000007882">
    <property type="component" value="Chromosome"/>
</dbReference>
<organism evidence="2 3">
    <name type="scientific">Actinoplanes missouriensis (strain ATCC 14538 / DSM 43046 / CBS 188.64 / JCM 3121 / NBRC 102363 / NCIMB 12654 / NRRL B-3342 / UNCC 431)</name>
    <dbReference type="NCBI Taxonomy" id="512565"/>
    <lineage>
        <taxon>Bacteria</taxon>
        <taxon>Bacillati</taxon>
        <taxon>Actinomycetota</taxon>
        <taxon>Actinomycetes</taxon>
        <taxon>Micromonosporales</taxon>
        <taxon>Micromonosporaceae</taxon>
        <taxon>Actinoplanes</taxon>
    </lineage>
</organism>
<dbReference type="Gene3D" id="3.40.50.1820">
    <property type="entry name" value="alpha/beta hydrolase"/>
    <property type="match status" value="1"/>
</dbReference>
<dbReference type="GO" id="GO:0003824">
    <property type="term" value="F:catalytic activity"/>
    <property type="evidence" value="ECO:0007669"/>
    <property type="project" value="UniProtKB-ARBA"/>
</dbReference>